<accession>A0A2K4WFB4</accession>
<name>A0A2K4WFB4_9PSED</name>
<dbReference type="InterPro" id="IPR036188">
    <property type="entry name" value="FAD/NAD-bd_sf"/>
</dbReference>
<dbReference type="Proteomes" id="UP000238093">
    <property type="component" value="Chromosome I"/>
</dbReference>
<organism evidence="1 2">
    <name type="scientific">Pseudomonas syringae group genomosp. 3</name>
    <dbReference type="NCBI Taxonomy" id="251701"/>
    <lineage>
        <taxon>Bacteria</taxon>
        <taxon>Pseudomonadati</taxon>
        <taxon>Pseudomonadota</taxon>
        <taxon>Gammaproteobacteria</taxon>
        <taxon>Pseudomonadales</taxon>
        <taxon>Pseudomonadaceae</taxon>
        <taxon>Pseudomonas</taxon>
    </lineage>
</organism>
<protein>
    <submittedName>
        <fullName evidence="1">Uncharacterized protein</fullName>
    </submittedName>
</protein>
<dbReference type="EMBL" id="LT963408">
    <property type="protein sequence ID" value="SOS34590.1"/>
    <property type="molecule type" value="Genomic_DNA"/>
</dbReference>
<evidence type="ECO:0000313" key="1">
    <source>
        <dbReference type="EMBL" id="SOS34590.1"/>
    </source>
</evidence>
<dbReference type="AlphaFoldDB" id="A0A2K4WFB4"/>
<dbReference type="SUPFAM" id="SSF51905">
    <property type="entry name" value="FAD/NAD(P)-binding domain"/>
    <property type="match status" value="1"/>
</dbReference>
<gene>
    <name evidence="1" type="ORF">CFBP6411_03233</name>
</gene>
<sequence>MSSHLTSINIPHHRVIVVGGGQAGLSASYYLQ</sequence>
<proteinExistence type="predicted"/>
<reference evidence="1 2" key="1">
    <citation type="submission" date="2017-11" db="EMBL/GenBank/DDBJ databases">
        <authorList>
            <person name="Han C.G."/>
        </authorList>
    </citation>
    <scope>NUCLEOTIDE SEQUENCE [LARGE SCALE GENOMIC DNA]</scope>
    <source>
        <strain evidence="1">CFBP6411</strain>
    </source>
</reference>
<dbReference type="Gene3D" id="3.50.50.60">
    <property type="entry name" value="FAD/NAD(P)-binding domain"/>
    <property type="match status" value="1"/>
</dbReference>
<evidence type="ECO:0000313" key="2">
    <source>
        <dbReference type="Proteomes" id="UP000238093"/>
    </source>
</evidence>